<dbReference type="AlphaFoldDB" id="A0A084VGE4"/>
<feature type="region of interest" description="Disordered" evidence="1">
    <location>
        <begin position="62"/>
        <end position="85"/>
    </location>
</feature>
<dbReference type="Proteomes" id="UP000030765">
    <property type="component" value="Unassembled WGS sequence"/>
</dbReference>
<reference evidence="2 4" key="1">
    <citation type="journal article" date="2014" name="BMC Genomics">
        <title>Genome sequence of Anopheles sinensis provides insight into genetics basis of mosquito competence for malaria parasites.</title>
        <authorList>
            <person name="Zhou D."/>
            <person name="Zhang D."/>
            <person name="Ding G."/>
            <person name="Shi L."/>
            <person name="Hou Q."/>
            <person name="Ye Y."/>
            <person name="Xu Y."/>
            <person name="Zhou H."/>
            <person name="Xiong C."/>
            <person name="Li S."/>
            <person name="Yu J."/>
            <person name="Hong S."/>
            <person name="Yu X."/>
            <person name="Zou P."/>
            <person name="Chen C."/>
            <person name="Chang X."/>
            <person name="Wang W."/>
            <person name="Lv Y."/>
            <person name="Sun Y."/>
            <person name="Ma L."/>
            <person name="Shen B."/>
            <person name="Zhu C."/>
        </authorList>
    </citation>
    <scope>NUCLEOTIDE SEQUENCE [LARGE SCALE GENOMIC DNA]</scope>
</reference>
<protein>
    <submittedName>
        <fullName evidence="2 3">Transcriptional regulator</fullName>
    </submittedName>
</protein>
<name>A0A084VGE4_ANOSI</name>
<dbReference type="EMBL" id="ATLV01012866">
    <property type="status" value="NOT_ANNOTATED_CDS"/>
    <property type="molecule type" value="Genomic_DNA"/>
</dbReference>
<dbReference type="EMBL" id="KE524820">
    <property type="protein sequence ID" value="KFB37038.1"/>
    <property type="molecule type" value="Genomic_DNA"/>
</dbReference>
<evidence type="ECO:0000313" key="2">
    <source>
        <dbReference type="EMBL" id="KFB37038.1"/>
    </source>
</evidence>
<sequence>MKTPTPDAGKLPSGGGSQKSSLSVDKPFCIVASPGVSRALLAGRLIARLVVHRAASRARRVSGCAQTTPGRVEKPGIPLMGGSARAGKPRRALAGSLLLRNATTFQARAHVVSCV</sequence>
<accession>A0A084VGE4</accession>
<dbReference type="VEuPathDB" id="VectorBase:ASIC004230"/>
<reference evidence="3" key="2">
    <citation type="submission" date="2020-05" db="UniProtKB">
        <authorList>
            <consortium name="EnsemblMetazoa"/>
        </authorList>
    </citation>
    <scope>IDENTIFICATION</scope>
</reference>
<feature type="region of interest" description="Disordered" evidence="1">
    <location>
        <begin position="1"/>
        <end position="22"/>
    </location>
</feature>
<gene>
    <name evidence="2" type="ORF">ZHAS_00004230</name>
</gene>
<organism evidence="2">
    <name type="scientific">Anopheles sinensis</name>
    <name type="common">Mosquito</name>
    <dbReference type="NCBI Taxonomy" id="74873"/>
    <lineage>
        <taxon>Eukaryota</taxon>
        <taxon>Metazoa</taxon>
        <taxon>Ecdysozoa</taxon>
        <taxon>Arthropoda</taxon>
        <taxon>Hexapoda</taxon>
        <taxon>Insecta</taxon>
        <taxon>Pterygota</taxon>
        <taxon>Neoptera</taxon>
        <taxon>Endopterygota</taxon>
        <taxon>Diptera</taxon>
        <taxon>Nematocera</taxon>
        <taxon>Culicoidea</taxon>
        <taxon>Culicidae</taxon>
        <taxon>Anophelinae</taxon>
        <taxon>Anopheles</taxon>
    </lineage>
</organism>
<evidence type="ECO:0000313" key="4">
    <source>
        <dbReference type="Proteomes" id="UP000030765"/>
    </source>
</evidence>
<proteinExistence type="predicted"/>
<evidence type="ECO:0000313" key="3">
    <source>
        <dbReference type="EnsemblMetazoa" id="ASIC004230-PA"/>
    </source>
</evidence>
<evidence type="ECO:0000256" key="1">
    <source>
        <dbReference type="SAM" id="MobiDB-lite"/>
    </source>
</evidence>
<dbReference type="EnsemblMetazoa" id="ASIC004230-RA">
    <property type="protein sequence ID" value="ASIC004230-PA"/>
    <property type="gene ID" value="ASIC004230"/>
</dbReference>
<keyword evidence="4" id="KW-1185">Reference proteome</keyword>